<dbReference type="AlphaFoldDB" id="A0AAJ0BAZ2"/>
<feature type="compositionally biased region" description="Polar residues" evidence="1">
    <location>
        <begin position="212"/>
        <end position="231"/>
    </location>
</feature>
<evidence type="ECO:0000313" key="3">
    <source>
        <dbReference type="Proteomes" id="UP001239445"/>
    </source>
</evidence>
<organism evidence="2 3">
    <name type="scientific">Echria macrotheca</name>
    <dbReference type="NCBI Taxonomy" id="438768"/>
    <lineage>
        <taxon>Eukaryota</taxon>
        <taxon>Fungi</taxon>
        <taxon>Dikarya</taxon>
        <taxon>Ascomycota</taxon>
        <taxon>Pezizomycotina</taxon>
        <taxon>Sordariomycetes</taxon>
        <taxon>Sordariomycetidae</taxon>
        <taxon>Sordariales</taxon>
        <taxon>Schizotheciaceae</taxon>
        <taxon>Echria</taxon>
    </lineage>
</organism>
<comment type="caution">
    <text evidence="2">The sequence shown here is derived from an EMBL/GenBank/DDBJ whole genome shotgun (WGS) entry which is preliminary data.</text>
</comment>
<accession>A0AAJ0BAZ2</accession>
<proteinExistence type="predicted"/>
<feature type="compositionally biased region" description="Basic residues" evidence="1">
    <location>
        <begin position="267"/>
        <end position="277"/>
    </location>
</feature>
<sequence length="277" mass="31207">MGHRRSWMDSDEDRLPSGFRRTGYDADTQRYSYTDENGDTYEGPPGSRYGELRRTATRSHQGSANTQGRQQQASTESPRAELVVQQRQPPPRPTIRIPQDLHRSVYPKEPAQTAQNPFGDDAAVFADEEHSPYEVRGRRRERDDWGRGNQTFEDILGPEALAQEDTTEAEKKSKRRFSSFSGLSPMAKKMSTPNLPPRQHKHDSSGDGNCIGNGSSYTSANNPNNPFKSTPNTHDTDHNTTEESPAADGDEKVPKRRRRLPATLSKICRKAKGIFHR</sequence>
<reference evidence="2" key="1">
    <citation type="submission" date="2023-06" db="EMBL/GenBank/DDBJ databases">
        <title>Genome-scale phylogeny and comparative genomics of the fungal order Sordariales.</title>
        <authorList>
            <consortium name="Lawrence Berkeley National Laboratory"/>
            <person name="Hensen N."/>
            <person name="Bonometti L."/>
            <person name="Westerberg I."/>
            <person name="Brannstrom I.O."/>
            <person name="Guillou S."/>
            <person name="Cros-Aarteil S."/>
            <person name="Calhoun S."/>
            <person name="Haridas S."/>
            <person name="Kuo A."/>
            <person name="Mondo S."/>
            <person name="Pangilinan J."/>
            <person name="Riley R."/>
            <person name="Labutti K."/>
            <person name="Andreopoulos B."/>
            <person name="Lipzen A."/>
            <person name="Chen C."/>
            <person name="Yanf M."/>
            <person name="Daum C."/>
            <person name="Ng V."/>
            <person name="Clum A."/>
            <person name="Steindorff A."/>
            <person name="Ohm R."/>
            <person name="Martin F."/>
            <person name="Silar P."/>
            <person name="Natvig D."/>
            <person name="Lalanne C."/>
            <person name="Gautier V."/>
            <person name="Ament-Velasquez S.L."/>
            <person name="Kruys A."/>
            <person name="Hutchinson M.I."/>
            <person name="Powell A.J."/>
            <person name="Barry K."/>
            <person name="Miller A.N."/>
            <person name="Grigoriev I.V."/>
            <person name="Debuchy R."/>
            <person name="Gladieux P."/>
            <person name="Thoren M.H."/>
            <person name="Johannesson H."/>
        </authorList>
    </citation>
    <scope>NUCLEOTIDE SEQUENCE</scope>
    <source>
        <strain evidence="2">PSN4</strain>
    </source>
</reference>
<name>A0AAJ0BAZ2_9PEZI</name>
<dbReference type="EMBL" id="MU839839">
    <property type="protein sequence ID" value="KAK1752601.1"/>
    <property type="molecule type" value="Genomic_DNA"/>
</dbReference>
<evidence type="ECO:0000256" key="1">
    <source>
        <dbReference type="SAM" id="MobiDB-lite"/>
    </source>
</evidence>
<dbReference type="Proteomes" id="UP001239445">
    <property type="component" value="Unassembled WGS sequence"/>
</dbReference>
<evidence type="ECO:0000313" key="2">
    <source>
        <dbReference type="EMBL" id="KAK1752601.1"/>
    </source>
</evidence>
<keyword evidence="3" id="KW-1185">Reference proteome</keyword>
<gene>
    <name evidence="2" type="ORF">QBC47DRAFT_416245</name>
</gene>
<feature type="region of interest" description="Disordered" evidence="1">
    <location>
        <begin position="1"/>
        <end position="277"/>
    </location>
</feature>
<feature type="compositionally biased region" description="Polar residues" evidence="1">
    <location>
        <begin position="58"/>
        <end position="77"/>
    </location>
</feature>
<protein>
    <submittedName>
        <fullName evidence="2">Uncharacterized protein</fullName>
    </submittedName>
</protein>
<feature type="compositionally biased region" description="Basic and acidic residues" evidence="1">
    <location>
        <begin position="127"/>
        <end position="146"/>
    </location>
</feature>